<evidence type="ECO:0000313" key="3">
    <source>
        <dbReference type="EMBL" id="TVU06973.1"/>
    </source>
</evidence>
<gene>
    <name evidence="3" type="ORF">EJB05_47011</name>
</gene>
<dbReference type="Proteomes" id="UP000324897">
    <property type="component" value="Unassembled WGS sequence"/>
</dbReference>
<dbReference type="SMART" id="SM00256">
    <property type="entry name" value="FBOX"/>
    <property type="match status" value="1"/>
</dbReference>
<dbReference type="PANTHER" id="PTHR34591:SF21">
    <property type="entry name" value="F-BOX DOMAIN CONTAINING PROTEIN, EXPRESSED"/>
    <property type="match status" value="1"/>
</dbReference>
<comment type="caution">
    <text evidence="3">The sequence shown here is derived from an EMBL/GenBank/DDBJ whole genome shotgun (WGS) entry which is preliminary data.</text>
</comment>
<organism evidence="3 4">
    <name type="scientific">Eragrostis curvula</name>
    <name type="common">weeping love grass</name>
    <dbReference type="NCBI Taxonomy" id="38414"/>
    <lineage>
        <taxon>Eukaryota</taxon>
        <taxon>Viridiplantae</taxon>
        <taxon>Streptophyta</taxon>
        <taxon>Embryophyta</taxon>
        <taxon>Tracheophyta</taxon>
        <taxon>Spermatophyta</taxon>
        <taxon>Magnoliopsida</taxon>
        <taxon>Liliopsida</taxon>
        <taxon>Poales</taxon>
        <taxon>Poaceae</taxon>
        <taxon>PACMAD clade</taxon>
        <taxon>Chloridoideae</taxon>
        <taxon>Eragrostideae</taxon>
        <taxon>Eragrostidinae</taxon>
        <taxon>Eragrostis</taxon>
    </lineage>
</organism>
<feature type="compositionally biased region" description="Acidic residues" evidence="1">
    <location>
        <begin position="337"/>
        <end position="350"/>
    </location>
</feature>
<protein>
    <recommendedName>
        <fullName evidence="2">F-box domain-containing protein</fullName>
    </recommendedName>
</protein>
<dbReference type="OrthoDB" id="687076at2759"/>
<dbReference type="SUPFAM" id="SSF81383">
    <property type="entry name" value="F-box domain"/>
    <property type="match status" value="1"/>
</dbReference>
<dbReference type="PANTHER" id="PTHR34591">
    <property type="entry name" value="OS03G0653100 PROTEIN-RELATED"/>
    <property type="match status" value="1"/>
</dbReference>
<proteinExistence type="predicted"/>
<evidence type="ECO:0000259" key="2">
    <source>
        <dbReference type="PROSITE" id="PS50181"/>
    </source>
</evidence>
<feature type="compositionally biased region" description="Basic and acidic residues" evidence="1">
    <location>
        <begin position="351"/>
        <end position="361"/>
    </location>
</feature>
<name>A0A5J9T6K6_9POAL</name>
<feature type="non-terminal residue" evidence="3">
    <location>
        <position position="1"/>
    </location>
</feature>
<reference evidence="3 4" key="1">
    <citation type="journal article" date="2019" name="Sci. Rep.">
        <title>A high-quality genome of Eragrostis curvula grass provides insights into Poaceae evolution and supports new strategies to enhance forage quality.</title>
        <authorList>
            <person name="Carballo J."/>
            <person name="Santos B.A.C.M."/>
            <person name="Zappacosta D."/>
            <person name="Garbus I."/>
            <person name="Selva J.P."/>
            <person name="Gallo C.A."/>
            <person name="Diaz A."/>
            <person name="Albertini E."/>
            <person name="Caccamo M."/>
            <person name="Echenique V."/>
        </authorList>
    </citation>
    <scope>NUCLEOTIDE SEQUENCE [LARGE SCALE GENOMIC DNA]</scope>
    <source>
        <strain evidence="4">cv. Victoria</strain>
        <tissue evidence="3">Leaf</tissue>
    </source>
</reference>
<feature type="compositionally biased region" description="Basic and acidic residues" evidence="1">
    <location>
        <begin position="179"/>
        <end position="188"/>
    </location>
</feature>
<evidence type="ECO:0000256" key="1">
    <source>
        <dbReference type="SAM" id="MobiDB-lite"/>
    </source>
</evidence>
<dbReference type="Gene3D" id="1.20.1280.50">
    <property type="match status" value="1"/>
</dbReference>
<dbReference type="EMBL" id="RWGY01000045">
    <property type="protein sequence ID" value="TVU06973.1"/>
    <property type="molecule type" value="Genomic_DNA"/>
</dbReference>
<dbReference type="InterPro" id="IPR001810">
    <property type="entry name" value="F-box_dom"/>
</dbReference>
<dbReference type="Pfam" id="PF00646">
    <property type="entry name" value="F-box"/>
    <property type="match status" value="1"/>
</dbReference>
<dbReference type="Gramene" id="TVU06973">
    <property type="protein sequence ID" value="TVU06973"/>
    <property type="gene ID" value="EJB05_47011"/>
</dbReference>
<feature type="domain" description="F-box" evidence="2">
    <location>
        <begin position="1"/>
        <end position="47"/>
    </location>
</feature>
<feature type="region of interest" description="Disordered" evidence="1">
    <location>
        <begin position="163"/>
        <end position="188"/>
    </location>
</feature>
<dbReference type="InterPro" id="IPR036047">
    <property type="entry name" value="F-box-like_dom_sf"/>
</dbReference>
<evidence type="ECO:0000313" key="4">
    <source>
        <dbReference type="Proteomes" id="UP000324897"/>
    </source>
</evidence>
<sequence length="361" mass="41222">METLPADSIADVLRLLPLRSLAAARRVCKGWRDIIDAHALLLPYLRLLPYSLRGVFINYIAHERPHLFARPSSSSTFPKIDGLLSFLPIDGEDNWSEVLDQCNGLVLCLIDWGVYVCNPATRRWTLLPQLPGGSIGTSCAYIAFDPIVSPHYEVFVIPDVPADEEDQQQPVEEPSSVDKGNKEPDDDPCRLMEWPPSPWILKVFSSQTGLWEDRSFLREGPPAGTVQDMRSDRKLNWIHGFYAVYKNGALYVHCKGAFVASDKYQVVDMQVVNRHACLGRSKNQVYSGVFDRRHLRVWMLSESCGRMEWQLKYETDIWLNAAHVMRQVDGSWMVEEDSDFETQTEETEENIEAKSERTIET</sequence>
<dbReference type="PROSITE" id="PS50181">
    <property type="entry name" value="FBOX"/>
    <property type="match status" value="1"/>
</dbReference>
<dbReference type="AlphaFoldDB" id="A0A5J9T6K6"/>
<accession>A0A5J9T6K6</accession>
<feature type="region of interest" description="Disordered" evidence="1">
    <location>
        <begin position="337"/>
        <end position="361"/>
    </location>
</feature>
<keyword evidence="4" id="KW-1185">Reference proteome</keyword>